<protein>
    <submittedName>
        <fullName evidence="2">Uncharacterized protein</fullName>
    </submittedName>
</protein>
<feature type="compositionally biased region" description="Basic and acidic residues" evidence="1">
    <location>
        <begin position="32"/>
        <end position="42"/>
    </location>
</feature>
<dbReference type="RefSeq" id="WP_240713270.1">
    <property type="nucleotide sequence ID" value="NZ_JAKVTV010000002.1"/>
</dbReference>
<evidence type="ECO:0000313" key="2">
    <source>
        <dbReference type="EMBL" id="MCH4823102.1"/>
    </source>
</evidence>
<accession>A0A9X1V2A3</accession>
<reference evidence="2" key="1">
    <citation type="submission" date="2022-03" db="EMBL/GenBank/DDBJ databases">
        <title>Gramella crocea sp. nov., isolated from activated sludge of a seafood processing plant.</title>
        <authorList>
            <person name="Zhang X."/>
        </authorList>
    </citation>
    <scope>NUCLEOTIDE SEQUENCE</scope>
    <source>
        <strain evidence="2">YJ019</strain>
    </source>
</reference>
<name>A0A9X1V2A3_9FLAO</name>
<keyword evidence="3" id="KW-1185">Reference proteome</keyword>
<comment type="caution">
    <text evidence="2">The sequence shown here is derived from an EMBL/GenBank/DDBJ whole genome shotgun (WGS) entry which is preliminary data.</text>
</comment>
<dbReference type="Proteomes" id="UP001139226">
    <property type="component" value="Unassembled WGS sequence"/>
</dbReference>
<evidence type="ECO:0000313" key="3">
    <source>
        <dbReference type="Proteomes" id="UP001139226"/>
    </source>
</evidence>
<proteinExistence type="predicted"/>
<evidence type="ECO:0000256" key="1">
    <source>
        <dbReference type="SAM" id="MobiDB-lite"/>
    </source>
</evidence>
<feature type="region of interest" description="Disordered" evidence="1">
    <location>
        <begin position="25"/>
        <end position="47"/>
    </location>
</feature>
<dbReference type="EMBL" id="JAKVTV010000002">
    <property type="protein sequence ID" value="MCH4823102.1"/>
    <property type="molecule type" value="Genomic_DNA"/>
</dbReference>
<sequence length="136" mass="15042">METNQNSKVMSSNAIIITVSLKNSNSNPPKLKLKDSKGKNPKNENLTTDVFPGNVITWIPNDSSGVSELTDIKLKNKDGTNLLEGSISRLGNKLQGKVIGEPLTPPGKDRMVYQIGFKIYGDDNEYWSDPVLQMNY</sequence>
<organism evidence="2 3">
    <name type="scientific">Christiangramia lutea</name>
    <dbReference type="NCBI Taxonomy" id="1607951"/>
    <lineage>
        <taxon>Bacteria</taxon>
        <taxon>Pseudomonadati</taxon>
        <taxon>Bacteroidota</taxon>
        <taxon>Flavobacteriia</taxon>
        <taxon>Flavobacteriales</taxon>
        <taxon>Flavobacteriaceae</taxon>
        <taxon>Christiangramia</taxon>
    </lineage>
</organism>
<dbReference type="AlphaFoldDB" id="A0A9X1V2A3"/>
<gene>
    <name evidence="2" type="ORF">ML462_07930</name>
</gene>